<sequence length="47" mass="5633">MKSLILEHKQYVLMLFLMNAHPERNQVRHNFITKPLEAAEMPTINKR</sequence>
<dbReference type="AlphaFoldDB" id="A0A654C1H4"/>
<evidence type="ECO:0000313" key="1">
    <source>
        <dbReference type="EMBL" id="VXC86888.1"/>
    </source>
</evidence>
<dbReference type="Proteomes" id="UP000432350">
    <property type="component" value="Unassembled WGS sequence"/>
</dbReference>
<name>A0A654C1H4_SPHMU</name>
<proteinExistence type="predicted"/>
<dbReference type="EMBL" id="CABWMV010000024">
    <property type="protein sequence ID" value="VXC86888.1"/>
    <property type="molecule type" value="Genomic_DNA"/>
</dbReference>
<evidence type="ECO:0000313" key="2">
    <source>
        <dbReference type="Proteomes" id="UP000432350"/>
    </source>
</evidence>
<reference evidence="1 2" key="1">
    <citation type="submission" date="2019-10" db="EMBL/GenBank/DDBJ databases">
        <authorList>
            <person name="Karimi E."/>
        </authorList>
    </citation>
    <scope>NUCLEOTIDE SEQUENCE [LARGE SCALE GENOMIC DNA]</scope>
    <source>
        <strain evidence="1">Sphingobacterium sp. 8BC</strain>
    </source>
</reference>
<protein>
    <submittedName>
        <fullName evidence="1">Uncharacterized protein</fullName>
    </submittedName>
</protein>
<organism evidence="1 2">
    <name type="scientific">Sphingobacterium multivorum</name>
    <dbReference type="NCBI Taxonomy" id="28454"/>
    <lineage>
        <taxon>Bacteria</taxon>
        <taxon>Pseudomonadati</taxon>
        <taxon>Bacteroidota</taxon>
        <taxon>Sphingobacteriia</taxon>
        <taxon>Sphingobacteriales</taxon>
        <taxon>Sphingobacteriaceae</taxon>
        <taxon>Sphingobacterium</taxon>
    </lineage>
</organism>
<accession>A0A654C1H4</accession>
<gene>
    <name evidence="1" type="ORF">SPHINGO8BC_50562</name>
</gene>